<gene>
    <name evidence="1" type="ORF">BDM02DRAFT_3219125</name>
</gene>
<protein>
    <submittedName>
        <fullName evidence="1">Uncharacterized protein</fullName>
    </submittedName>
</protein>
<keyword evidence="2" id="KW-1185">Reference proteome</keyword>
<evidence type="ECO:0000313" key="1">
    <source>
        <dbReference type="EMBL" id="KAF9643908.1"/>
    </source>
</evidence>
<dbReference type="Proteomes" id="UP000886501">
    <property type="component" value="Unassembled WGS sequence"/>
</dbReference>
<evidence type="ECO:0000313" key="2">
    <source>
        <dbReference type="Proteomes" id="UP000886501"/>
    </source>
</evidence>
<reference evidence="1" key="1">
    <citation type="submission" date="2019-10" db="EMBL/GenBank/DDBJ databases">
        <authorList>
            <consortium name="DOE Joint Genome Institute"/>
            <person name="Kuo A."/>
            <person name="Miyauchi S."/>
            <person name="Kiss E."/>
            <person name="Drula E."/>
            <person name="Kohler A."/>
            <person name="Sanchez-Garcia M."/>
            <person name="Andreopoulos B."/>
            <person name="Barry K.W."/>
            <person name="Bonito G."/>
            <person name="Buee M."/>
            <person name="Carver A."/>
            <person name="Chen C."/>
            <person name="Cichocki N."/>
            <person name="Clum A."/>
            <person name="Culley D."/>
            <person name="Crous P.W."/>
            <person name="Fauchery L."/>
            <person name="Girlanda M."/>
            <person name="Hayes R."/>
            <person name="Keri Z."/>
            <person name="Labutti K."/>
            <person name="Lipzen A."/>
            <person name="Lombard V."/>
            <person name="Magnuson J."/>
            <person name="Maillard F."/>
            <person name="Morin E."/>
            <person name="Murat C."/>
            <person name="Nolan M."/>
            <person name="Ohm R."/>
            <person name="Pangilinan J."/>
            <person name="Pereira M."/>
            <person name="Perotto S."/>
            <person name="Peter M."/>
            <person name="Riley R."/>
            <person name="Sitrit Y."/>
            <person name="Stielow B."/>
            <person name="Szollosi G."/>
            <person name="Zifcakova L."/>
            <person name="Stursova M."/>
            <person name="Spatafora J.W."/>
            <person name="Tedersoo L."/>
            <person name="Vaario L.-M."/>
            <person name="Yamada A."/>
            <person name="Yan M."/>
            <person name="Wang P."/>
            <person name="Xu J."/>
            <person name="Bruns T."/>
            <person name="Baldrian P."/>
            <person name="Vilgalys R."/>
            <person name="Henrissat B."/>
            <person name="Grigoriev I.V."/>
            <person name="Hibbett D."/>
            <person name="Nagy L.G."/>
            <person name="Martin F.M."/>
        </authorList>
    </citation>
    <scope>NUCLEOTIDE SEQUENCE</scope>
    <source>
        <strain evidence="1">P2</strain>
    </source>
</reference>
<dbReference type="EMBL" id="MU118176">
    <property type="protein sequence ID" value="KAF9643908.1"/>
    <property type="molecule type" value="Genomic_DNA"/>
</dbReference>
<proteinExistence type="predicted"/>
<comment type="caution">
    <text evidence="1">The sequence shown here is derived from an EMBL/GenBank/DDBJ whole genome shotgun (WGS) entry which is preliminary data.</text>
</comment>
<accession>A0ACB6Z3E2</accession>
<name>A0ACB6Z3E2_THEGA</name>
<organism evidence="1 2">
    <name type="scientific">Thelephora ganbajun</name>
    <name type="common">Ganba fungus</name>
    <dbReference type="NCBI Taxonomy" id="370292"/>
    <lineage>
        <taxon>Eukaryota</taxon>
        <taxon>Fungi</taxon>
        <taxon>Dikarya</taxon>
        <taxon>Basidiomycota</taxon>
        <taxon>Agaricomycotina</taxon>
        <taxon>Agaricomycetes</taxon>
        <taxon>Thelephorales</taxon>
        <taxon>Thelephoraceae</taxon>
        <taxon>Thelephora</taxon>
    </lineage>
</organism>
<sequence length="1437" mass="159441">MSFFLLFSLPLPLFFTCGVSLPRVLVRGCFALSDAYLTLNVSGPPPLLHPRVGWVEAYVFDYLQSFQEIPRVFAHYNAFPGSYLTSQDVHTFTSAFDLGFRWTVISSYFNALATLEPSAVPDIPRQPPSAMRQSAPFLVVMAPTRLTQITQYLVALKVVGLTPGEMLERFSGATGHSQSTVSAIVISASSTYVRFASNSKALKWPFLTGSRAQCKLAFLVGIPFHSPYLTDAVDVLLNDDLEGGGLWKADELHTQVYRTTDGSDLRSSASSITRSTTERIFTLPPHWTNAIDFPETATRAVDFGPGKPMELVLLSLTLNRRGVRIIIPGGKSKGDELSNLNNVKYENRWSKRRTLCSVKTSGRTIHIDAPFSRLLGKPPITVADMTRHLQPSRGVSRSQNSAALRSKVAEIQAQILAGVGITMNSLHTNPRQHTFQLPLWQEMCREGLPIEGFCVAADIPTAEKAAETVEGLTKTGVDRVSFKLGSVDGIRQVISIAVSVPYFPIILQWMGGRAGGHHSCEDVHRPILSTYSSIRQVHNTTLIGGSSNHWSYLIGDWSVEYGVRSMLFDDFPFASRVTIAMEARTSVKDLIVAAPGVADAHREAPMTKRLTAAHGVKLWKEFDNTIFAMPKERRAAWLAERRVEIIYDKFNRNFQKPWFGWKKDGTAVEHPGDMTCEETVLRTVCLMNLTGDWLRHIEERFAYANGGGQIPSILQSFTSLDQPHAFAEDKVYFLMIAQRRSRKPVPFIPTLDAPSEVWLKKGPVAVVHPKVKDEPIKDMPGNITKDLIKKLPDQYHDCDASTVPTIDYLVPPPTLPAIPVKSIKAKGSLVFHLLSAPFRFTESQTDFYWRLWFGDNETILPVGVRETFCGPTAKDVKTFYDVVAISPQSTDGDLLNLVHLSNGFRMSDGASPLHVGDVVTNEAKVAFVINTDAGKAVKATGYIVHERKPVTEATSSFLHHGRFTDYENTFEIVQEPDHAEQMLLSLDRVSGDVYGRDKVKRPVKTGCVGFEQEGCHGNPVVAHVQRHGTAEGTATYLPNDGYTMTGSTTTTFTTPLSNQRCTNIPKDFNPIRVNPYFSNFASLPGTITHGMRFHPLIRYFLGRSCTLRQRDRQSGDLQRWRREGSRGFRRGCPAPTAYVLTGHGSWEPGTGMELYNDSPTARAVWDAADVHLLAVYGSSVIEIVKGNSKQMIIRFGCVEDQAIHTRYMEMAYGTMDYDGVVHTFPLLAISTSGLRDTIHPSGPLSATQFTQVALVVAEEAVFEDFLVPFPSLHPSALFSIVTSPHGVLSSVTLQTTPIMPCAVNTSGISPSFNDSTLREAVDDISRRTAFWRLSISTSSRSTSLNHAGSRRQLVEDILKEEFSHKISEQLLLPSSSERKNEKKQSGIGAKDAVNVWLNAKYTNETARLECLGSPHWWVRRNYAVLFLVGHRPIDINN</sequence>
<reference evidence="1" key="2">
    <citation type="journal article" date="2020" name="Nat. Commun.">
        <title>Large-scale genome sequencing of mycorrhizal fungi provides insights into the early evolution of symbiotic traits.</title>
        <authorList>
            <person name="Miyauchi S."/>
            <person name="Kiss E."/>
            <person name="Kuo A."/>
            <person name="Drula E."/>
            <person name="Kohler A."/>
            <person name="Sanchez-Garcia M."/>
            <person name="Morin E."/>
            <person name="Andreopoulos B."/>
            <person name="Barry K.W."/>
            <person name="Bonito G."/>
            <person name="Buee M."/>
            <person name="Carver A."/>
            <person name="Chen C."/>
            <person name="Cichocki N."/>
            <person name="Clum A."/>
            <person name="Culley D."/>
            <person name="Crous P.W."/>
            <person name="Fauchery L."/>
            <person name="Girlanda M."/>
            <person name="Hayes R.D."/>
            <person name="Keri Z."/>
            <person name="LaButti K."/>
            <person name="Lipzen A."/>
            <person name="Lombard V."/>
            <person name="Magnuson J."/>
            <person name="Maillard F."/>
            <person name="Murat C."/>
            <person name="Nolan M."/>
            <person name="Ohm R.A."/>
            <person name="Pangilinan J."/>
            <person name="Pereira M.F."/>
            <person name="Perotto S."/>
            <person name="Peter M."/>
            <person name="Pfister S."/>
            <person name="Riley R."/>
            <person name="Sitrit Y."/>
            <person name="Stielow J.B."/>
            <person name="Szollosi G."/>
            <person name="Zifcakova L."/>
            <person name="Stursova M."/>
            <person name="Spatafora J.W."/>
            <person name="Tedersoo L."/>
            <person name="Vaario L.M."/>
            <person name="Yamada A."/>
            <person name="Yan M."/>
            <person name="Wang P."/>
            <person name="Xu J."/>
            <person name="Bruns T."/>
            <person name="Baldrian P."/>
            <person name="Vilgalys R."/>
            <person name="Dunand C."/>
            <person name="Henrissat B."/>
            <person name="Grigoriev I.V."/>
            <person name="Hibbett D."/>
            <person name="Nagy L.G."/>
            <person name="Martin F.M."/>
        </authorList>
    </citation>
    <scope>NUCLEOTIDE SEQUENCE</scope>
    <source>
        <strain evidence="1">P2</strain>
    </source>
</reference>